<evidence type="ECO:0000313" key="1">
    <source>
        <dbReference type="EMBL" id="ROP33405.1"/>
    </source>
</evidence>
<proteinExistence type="predicted"/>
<reference evidence="1 2" key="1">
    <citation type="submission" date="2018-11" db="EMBL/GenBank/DDBJ databases">
        <title>Sequencing the genomes of 1000 actinobacteria strains.</title>
        <authorList>
            <person name="Klenk H.-P."/>
        </authorList>
    </citation>
    <scope>NUCLEOTIDE SEQUENCE [LARGE SCALE GENOMIC DNA]</scope>
    <source>
        <strain evidence="1 2">DSM 43634</strain>
    </source>
</reference>
<sequence>MTVHLYTCRYQRFQPDMGSPVRTTVGYPRFTLPYELAGHARLISPTWAMVSISNEATYRGQYRQQLDAHGVDAVCGELHAIADQASDPRLVLLCFDDLSKPDGWCHRRMFADWWTELTGDDVPELAEPPIASLF</sequence>
<organism evidence="1 2">
    <name type="scientific">Couchioplanes caeruleus</name>
    <dbReference type="NCBI Taxonomy" id="56438"/>
    <lineage>
        <taxon>Bacteria</taxon>
        <taxon>Bacillati</taxon>
        <taxon>Actinomycetota</taxon>
        <taxon>Actinomycetes</taxon>
        <taxon>Micromonosporales</taxon>
        <taxon>Micromonosporaceae</taxon>
        <taxon>Couchioplanes</taxon>
    </lineage>
</organism>
<dbReference type="EMBL" id="RJKL01000001">
    <property type="protein sequence ID" value="ROP33405.1"/>
    <property type="molecule type" value="Genomic_DNA"/>
</dbReference>
<name>A0A3N1GT19_9ACTN</name>
<comment type="caution">
    <text evidence="1">The sequence shown here is derived from an EMBL/GenBank/DDBJ whole genome shotgun (WGS) entry which is preliminary data.</text>
</comment>
<evidence type="ECO:0000313" key="2">
    <source>
        <dbReference type="Proteomes" id="UP000271683"/>
    </source>
</evidence>
<accession>A0A3N1GT19</accession>
<dbReference type="RefSeq" id="WP_211277852.1">
    <property type="nucleotide sequence ID" value="NZ_RJKL01000001.1"/>
</dbReference>
<dbReference type="Proteomes" id="UP000271683">
    <property type="component" value="Unassembled WGS sequence"/>
</dbReference>
<evidence type="ECO:0008006" key="3">
    <source>
        <dbReference type="Google" id="ProtNLM"/>
    </source>
</evidence>
<gene>
    <name evidence="1" type="ORF">EDD30_6384</name>
</gene>
<protein>
    <recommendedName>
        <fullName evidence="3">DUF488 domain-containing protein</fullName>
    </recommendedName>
</protein>
<dbReference type="AlphaFoldDB" id="A0A3N1GT19"/>